<dbReference type="GO" id="GO:0006744">
    <property type="term" value="P:ubiquinone biosynthetic process"/>
    <property type="evidence" value="ECO:0007669"/>
    <property type="project" value="TreeGrafter"/>
</dbReference>
<feature type="transmembrane region" description="Helical" evidence="9">
    <location>
        <begin position="147"/>
        <end position="163"/>
    </location>
</feature>
<proteinExistence type="inferred from homology"/>
<comment type="cofactor">
    <cofactor evidence="1 9">
        <name>Mg(2+)</name>
        <dbReference type="ChEBI" id="CHEBI:18420"/>
    </cofactor>
</comment>
<keyword evidence="9" id="KW-0460">Magnesium</keyword>
<keyword evidence="7 9" id="KW-1133">Transmembrane helix</keyword>
<evidence type="ECO:0000256" key="5">
    <source>
        <dbReference type="ARBA" id="ARBA00022679"/>
    </source>
</evidence>
<reference evidence="10 11" key="1">
    <citation type="journal article" date="2018" name="Appl. Environ. Microbiol.">
        <title>Genome rearrangement shapes Prochlorococcus ecological adaptation.</title>
        <authorList>
            <person name="Yan W."/>
            <person name="Wei S."/>
            <person name="Wang Q."/>
            <person name="Xiao X."/>
            <person name="Zeng Q."/>
            <person name="Jiao N."/>
            <person name="Zhang R."/>
        </authorList>
    </citation>
    <scope>NUCLEOTIDE SEQUENCE [LARGE SCALE GENOMIC DNA]</scope>
    <source>
        <strain evidence="10 11">XMU1408</strain>
    </source>
</reference>
<dbReference type="GO" id="GO:0008412">
    <property type="term" value="F:4-hydroxybenzoate polyprenyltransferase activity"/>
    <property type="evidence" value="ECO:0007669"/>
    <property type="project" value="UniProtKB-EC"/>
</dbReference>
<evidence type="ECO:0000256" key="1">
    <source>
        <dbReference type="ARBA" id="ARBA00001946"/>
    </source>
</evidence>
<evidence type="ECO:0000256" key="3">
    <source>
        <dbReference type="ARBA" id="ARBA00005985"/>
    </source>
</evidence>
<dbReference type="RefSeq" id="WP_158466138.1">
    <property type="nucleotide sequence ID" value="NZ_QJUE01000002.1"/>
</dbReference>
<accession>A0A318R4T7</accession>
<dbReference type="HAMAP" id="MF_01635">
    <property type="entry name" value="UbiA"/>
    <property type="match status" value="1"/>
</dbReference>
<dbReference type="PANTHER" id="PTHR11048">
    <property type="entry name" value="PRENYLTRANSFERASES"/>
    <property type="match status" value="1"/>
</dbReference>
<feature type="transmembrane region" description="Helical" evidence="9">
    <location>
        <begin position="21"/>
        <end position="39"/>
    </location>
</feature>
<dbReference type="OrthoDB" id="9782418at2"/>
<feature type="transmembrane region" description="Helical" evidence="9">
    <location>
        <begin position="45"/>
        <end position="69"/>
    </location>
</feature>
<dbReference type="InterPro" id="IPR030470">
    <property type="entry name" value="UbiA_prenylTrfase_CS"/>
</dbReference>
<evidence type="ECO:0000256" key="8">
    <source>
        <dbReference type="ARBA" id="ARBA00023136"/>
    </source>
</evidence>
<keyword evidence="4 9" id="KW-0997">Cell inner membrane</keyword>
<evidence type="ECO:0000313" key="10">
    <source>
        <dbReference type="EMBL" id="PYE02641.1"/>
    </source>
</evidence>
<dbReference type="InterPro" id="IPR039653">
    <property type="entry name" value="Prenyltransferase"/>
</dbReference>
<feature type="transmembrane region" description="Helical" evidence="9">
    <location>
        <begin position="175"/>
        <end position="195"/>
    </location>
</feature>
<keyword evidence="6 9" id="KW-0812">Transmembrane</keyword>
<protein>
    <recommendedName>
        <fullName evidence="9">4-hydroxybenzoate solanesyltransferase</fullName>
        <ecNumber evidence="9">2.5.1.39</ecNumber>
    </recommendedName>
    <alternativeName>
        <fullName evidence="9">4-HB polyprenyltransferase</fullName>
    </alternativeName>
</protein>
<dbReference type="Gene3D" id="1.20.120.1780">
    <property type="entry name" value="UbiA prenyltransferase"/>
    <property type="match status" value="1"/>
</dbReference>
<dbReference type="InterPro" id="IPR044878">
    <property type="entry name" value="UbiA_sf"/>
</dbReference>
<evidence type="ECO:0000313" key="11">
    <source>
        <dbReference type="Proteomes" id="UP000247807"/>
    </source>
</evidence>
<comment type="similarity">
    <text evidence="3 9">Belongs to the UbiA prenyltransferase family.</text>
</comment>
<organism evidence="10 11">
    <name type="scientific">Prochlorococcus marinus XMU1408</name>
    <dbReference type="NCBI Taxonomy" id="2213228"/>
    <lineage>
        <taxon>Bacteria</taxon>
        <taxon>Bacillati</taxon>
        <taxon>Cyanobacteriota</taxon>
        <taxon>Cyanophyceae</taxon>
        <taxon>Synechococcales</taxon>
        <taxon>Prochlorococcaceae</taxon>
        <taxon>Prochlorococcus</taxon>
    </lineage>
</organism>
<dbReference type="Pfam" id="PF01040">
    <property type="entry name" value="UbiA"/>
    <property type="match status" value="1"/>
</dbReference>
<dbReference type="CDD" id="cd13959">
    <property type="entry name" value="PT_UbiA_COQ2"/>
    <property type="match status" value="1"/>
</dbReference>
<dbReference type="GO" id="GO:0005886">
    <property type="term" value="C:plasma membrane"/>
    <property type="evidence" value="ECO:0007669"/>
    <property type="project" value="UniProtKB-SubCell"/>
</dbReference>
<comment type="subcellular location">
    <subcellularLocation>
        <location evidence="9">Cell inner membrane</location>
        <topology evidence="9">Multi-pass membrane protein</topology>
    </subcellularLocation>
    <subcellularLocation>
        <location evidence="2">Membrane</location>
        <topology evidence="2">Multi-pass membrane protein</topology>
    </subcellularLocation>
</comment>
<dbReference type="PROSITE" id="PS00943">
    <property type="entry name" value="UBIA"/>
    <property type="match status" value="1"/>
</dbReference>
<comment type="function">
    <text evidence="9">Catalyzes the prenylation of para-hydroxybenzoate (PHB) with an all-trans polyprenyl group. Mediates the second step in the final reaction sequence of plastoquinone-9 (PQ-9) biosynthesis, which is the condensation of the polyisoprenoid side chain with PHB, generating the first membrane-bound Q intermediate 4-hydroxy-3-solanesylbenzoate.</text>
</comment>
<evidence type="ECO:0000256" key="6">
    <source>
        <dbReference type="ARBA" id="ARBA00022692"/>
    </source>
</evidence>
<dbReference type="InterPro" id="IPR000537">
    <property type="entry name" value="UbiA_prenyltransferase"/>
</dbReference>
<evidence type="ECO:0000256" key="2">
    <source>
        <dbReference type="ARBA" id="ARBA00004141"/>
    </source>
</evidence>
<comment type="caution">
    <text evidence="10">The sequence shown here is derived from an EMBL/GenBank/DDBJ whole genome shotgun (WGS) entry which is preliminary data.</text>
</comment>
<dbReference type="Gene3D" id="1.10.357.140">
    <property type="entry name" value="UbiA prenyltransferase"/>
    <property type="match status" value="1"/>
</dbReference>
<feature type="transmembrane region" description="Helical" evidence="9">
    <location>
        <begin position="90"/>
        <end position="111"/>
    </location>
</feature>
<dbReference type="InterPro" id="IPR006370">
    <property type="entry name" value="HB_polyprenyltransferase-like"/>
</dbReference>
<keyword evidence="5 9" id="KW-0808">Transferase</keyword>
<dbReference type="EC" id="2.5.1.39" evidence="9"/>
<sequence>MNNLLTQKIRYYFQLLRWNKPSGRLILLIPAGWSLWLTPTAPPSLFILGLIILGGLFVSGAGCIANDIWDRKFDKQVTRTKERPLANNKLSLKTALILLVSMLFLSLFIVLAIPADSRKLCLQLASLSLPLILFYPSAKRWFKYPQLILSICWGFSVLIPWAASESSLAGGETLLFCWLATIFWTFGFDTVYAMADETDDKEIGLNSSAISLGGKSIKTVSFCYFVTSFFLAIASFSANLGLIFWPFWLISSLGMQREVFLLSSRSKGIKTSGLHFSNQVRIGSLLLLGMILSKIIE</sequence>
<comment type="catalytic activity">
    <reaction evidence="9">
        <text>all-trans-nonaprenyl diphosphate + 4-hydroxybenzoate = 4-hydroxy-3-(all-trans-nonaprenyl)benzoate + diphosphate</text>
        <dbReference type="Rhea" id="RHEA:17709"/>
        <dbReference type="ChEBI" id="CHEBI:17879"/>
        <dbReference type="ChEBI" id="CHEBI:33019"/>
        <dbReference type="ChEBI" id="CHEBI:58391"/>
        <dbReference type="ChEBI" id="CHEBI:84502"/>
        <dbReference type="EC" id="2.5.1.39"/>
    </reaction>
</comment>
<dbReference type="Proteomes" id="UP000247807">
    <property type="component" value="Unassembled WGS sequence"/>
</dbReference>
<dbReference type="PANTHER" id="PTHR11048:SF28">
    <property type="entry name" value="4-HYDROXYBENZOATE POLYPRENYLTRANSFERASE, MITOCHONDRIAL"/>
    <property type="match status" value="1"/>
</dbReference>
<evidence type="ECO:0000256" key="9">
    <source>
        <dbReference type="HAMAP-Rule" id="MF_01635"/>
    </source>
</evidence>
<dbReference type="AlphaFoldDB" id="A0A318R4T7"/>
<name>A0A318R4T7_PROMR</name>
<dbReference type="NCBIfam" id="NF009514">
    <property type="entry name" value="PRK12873.1"/>
    <property type="match status" value="1"/>
</dbReference>
<evidence type="ECO:0000256" key="7">
    <source>
        <dbReference type="ARBA" id="ARBA00022989"/>
    </source>
</evidence>
<dbReference type="EMBL" id="QJUE01000002">
    <property type="protein sequence ID" value="PYE02641.1"/>
    <property type="molecule type" value="Genomic_DNA"/>
</dbReference>
<gene>
    <name evidence="9" type="primary">plqA</name>
    <name evidence="10" type="ORF">DNJ73_02500</name>
</gene>
<evidence type="ECO:0000256" key="4">
    <source>
        <dbReference type="ARBA" id="ARBA00022519"/>
    </source>
</evidence>
<keyword evidence="9" id="KW-1003">Cell membrane</keyword>
<keyword evidence="8 9" id="KW-0472">Membrane</keyword>